<proteinExistence type="predicted"/>
<name>A0A8S5SV92_9CAUD</name>
<organism evidence="1">
    <name type="scientific">Siphoviridae sp. ctqPo10</name>
    <dbReference type="NCBI Taxonomy" id="2827948"/>
    <lineage>
        <taxon>Viruses</taxon>
        <taxon>Duplodnaviria</taxon>
        <taxon>Heunggongvirae</taxon>
        <taxon>Uroviricota</taxon>
        <taxon>Caudoviricetes</taxon>
    </lineage>
</organism>
<protein>
    <submittedName>
        <fullName evidence="1">Uncharacterized protein</fullName>
    </submittedName>
</protein>
<sequence>MKYDNGNRNLILKFMRSRLIGGFFLYTKKMEVLHGS</sequence>
<evidence type="ECO:0000313" key="1">
    <source>
        <dbReference type="EMBL" id="DAF54872.1"/>
    </source>
</evidence>
<accession>A0A8S5SV92</accession>
<dbReference type="EMBL" id="BK032682">
    <property type="protein sequence ID" value="DAF54872.1"/>
    <property type="molecule type" value="Genomic_DNA"/>
</dbReference>
<reference evidence="1" key="1">
    <citation type="journal article" date="2021" name="Proc. Natl. Acad. Sci. U.S.A.">
        <title>A Catalog of Tens of Thousands of Viruses from Human Metagenomes Reveals Hidden Associations with Chronic Diseases.</title>
        <authorList>
            <person name="Tisza M.J."/>
            <person name="Buck C.B."/>
        </authorList>
    </citation>
    <scope>NUCLEOTIDE SEQUENCE</scope>
    <source>
        <strain evidence="1">CtqPo10</strain>
    </source>
</reference>